<evidence type="ECO:0000256" key="1">
    <source>
        <dbReference type="ARBA" id="ARBA00004752"/>
    </source>
</evidence>
<evidence type="ECO:0000313" key="9">
    <source>
        <dbReference type="EMBL" id="GAA3988444.1"/>
    </source>
</evidence>
<sequence>MQLIGGLLLAIVLPLAVAGQELGNGVPPPVSASAAAPEILPAHLLALLTDTVATPTHRLLRWYDVRATRAFYTSRTYAAAWSAGPLPSATGRTALALLLAAEDYGLQPANYHAPALQALATLLEEPDTTARHQVRQARFEGLLTDGLLQFARHLRRGQLRECSPSPLESADSLFEPTAWLARALAAPDFAPALLRCQPPQREYQLLQVALARWRQHPAGPDSLARRRRAQQLALTLERWRWQAIPAADSDYVLVNLPAYALEVVRGGQVRQTHRLVIGKPESPTPTLSSQLKVFTLSPEWRVPYSIATKELLPRLRYSPRYAARHNYAIYDAKGQLVDAHDVDWWEVRPDRFAYTIRQNPGVGNALGSVIFRFVNPYEVYLHATYEMQDFKRPYRALGHGCMRLEHPMRLVAYLLGPDSAQAQNHALAGREKAPQPRRFTLSRPMRLHVRYATCAVVAGQLRFYPDVYKRDEELRRQLFGPAPVEVPARRPVRSPGFAPAEKVLVAKGRAPAP</sequence>
<evidence type="ECO:0000256" key="3">
    <source>
        <dbReference type="ARBA" id="ARBA00022679"/>
    </source>
</evidence>
<evidence type="ECO:0008006" key="11">
    <source>
        <dbReference type="Google" id="ProtNLM"/>
    </source>
</evidence>
<reference evidence="10" key="1">
    <citation type="journal article" date="2019" name="Int. J. Syst. Evol. Microbiol.">
        <title>The Global Catalogue of Microorganisms (GCM) 10K type strain sequencing project: providing services to taxonomists for standard genome sequencing and annotation.</title>
        <authorList>
            <consortium name="The Broad Institute Genomics Platform"/>
            <consortium name="The Broad Institute Genome Sequencing Center for Infectious Disease"/>
            <person name="Wu L."/>
            <person name="Ma J."/>
        </authorList>
    </citation>
    <scope>NUCLEOTIDE SEQUENCE [LARGE SCALE GENOMIC DNA]</scope>
    <source>
        <strain evidence="10">JCM 17217</strain>
    </source>
</reference>
<protein>
    <recommendedName>
        <fullName evidence="11">Murein L,D-transpeptidase YcbB/YkuD</fullName>
    </recommendedName>
</protein>
<dbReference type="Gene3D" id="2.40.440.10">
    <property type="entry name" value="L,D-transpeptidase catalytic domain-like"/>
    <property type="match status" value="1"/>
</dbReference>
<keyword evidence="3" id="KW-0808">Transferase</keyword>
<evidence type="ECO:0000256" key="4">
    <source>
        <dbReference type="ARBA" id="ARBA00022960"/>
    </source>
</evidence>
<keyword evidence="5" id="KW-0573">Peptidoglycan synthesis</keyword>
<dbReference type="Pfam" id="PF20142">
    <property type="entry name" value="Scaffold"/>
    <property type="match status" value="1"/>
</dbReference>
<evidence type="ECO:0000259" key="8">
    <source>
        <dbReference type="Pfam" id="PF20142"/>
    </source>
</evidence>
<organism evidence="9 10">
    <name type="scientific">Hymenobacter antarcticus</name>
    <dbReference type="NCBI Taxonomy" id="486270"/>
    <lineage>
        <taxon>Bacteria</taxon>
        <taxon>Pseudomonadati</taxon>
        <taxon>Bacteroidota</taxon>
        <taxon>Cytophagia</taxon>
        <taxon>Cytophagales</taxon>
        <taxon>Hymenobacteraceae</taxon>
        <taxon>Hymenobacter</taxon>
    </lineage>
</organism>
<evidence type="ECO:0000256" key="5">
    <source>
        <dbReference type="ARBA" id="ARBA00022984"/>
    </source>
</evidence>
<evidence type="ECO:0000313" key="10">
    <source>
        <dbReference type="Proteomes" id="UP001501556"/>
    </source>
</evidence>
<dbReference type="InterPro" id="IPR052905">
    <property type="entry name" value="LD-transpeptidase_YkuD-like"/>
</dbReference>
<feature type="domain" description="L,D-transpeptidase scaffold" evidence="8">
    <location>
        <begin position="67"/>
        <end position="210"/>
    </location>
</feature>
<name>A0ABP7QV15_9BACT</name>
<dbReference type="InterPro" id="IPR005490">
    <property type="entry name" value="LD_TPept_cat_dom"/>
</dbReference>
<accession>A0ABP7QV15</accession>
<dbReference type="EMBL" id="BAABDI010000033">
    <property type="protein sequence ID" value="GAA3988444.1"/>
    <property type="molecule type" value="Genomic_DNA"/>
</dbReference>
<keyword evidence="6" id="KW-0961">Cell wall biogenesis/degradation</keyword>
<keyword evidence="4" id="KW-0133">Cell shape</keyword>
<dbReference type="RefSeq" id="WP_345126609.1">
    <property type="nucleotide sequence ID" value="NZ_BAABDI010000033.1"/>
</dbReference>
<dbReference type="Pfam" id="PF03734">
    <property type="entry name" value="YkuD"/>
    <property type="match status" value="1"/>
</dbReference>
<dbReference type="PANTHER" id="PTHR41533">
    <property type="entry name" value="L,D-TRANSPEPTIDASE HI_1667-RELATED"/>
    <property type="match status" value="1"/>
</dbReference>
<evidence type="ECO:0000256" key="2">
    <source>
        <dbReference type="ARBA" id="ARBA00005992"/>
    </source>
</evidence>
<dbReference type="SUPFAM" id="SSF141523">
    <property type="entry name" value="L,D-transpeptidase catalytic domain-like"/>
    <property type="match status" value="1"/>
</dbReference>
<comment type="similarity">
    <text evidence="2">Belongs to the YkuD family.</text>
</comment>
<dbReference type="PANTHER" id="PTHR41533:SF2">
    <property type="entry name" value="BLR7131 PROTEIN"/>
    <property type="match status" value="1"/>
</dbReference>
<proteinExistence type="inferred from homology"/>
<keyword evidence="10" id="KW-1185">Reference proteome</keyword>
<feature type="domain" description="L,D-TPase catalytic" evidence="7">
    <location>
        <begin position="250"/>
        <end position="413"/>
    </location>
</feature>
<dbReference type="InterPro" id="IPR045380">
    <property type="entry name" value="LD_TPept_scaffold_dom"/>
</dbReference>
<dbReference type="Proteomes" id="UP001501556">
    <property type="component" value="Unassembled WGS sequence"/>
</dbReference>
<dbReference type="InterPro" id="IPR038063">
    <property type="entry name" value="Transpep_catalytic_dom"/>
</dbReference>
<evidence type="ECO:0000256" key="6">
    <source>
        <dbReference type="ARBA" id="ARBA00023316"/>
    </source>
</evidence>
<comment type="caution">
    <text evidence="9">The sequence shown here is derived from an EMBL/GenBank/DDBJ whole genome shotgun (WGS) entry which is preliminary data.</text>
</comment>
<gene>
    <name evidence="9" type="ORF">GCM10022407_36310</name>
</gene>
<comment type="pathway">
    <text evidence="1">Cell wall biogenesis; peptidoglycan biosynthesis.</text>
</comment>
<evidence type="ECO:0000259" key="7">
    <source>
        <dbReference type="Pfam" id="PF03734"/>
    </source>
</evidence>
<dbReference type="CDD" id="cd16913">
    <property type="entry name" value="YkuD_like"/>
    <property type="match status" value="1"/>
</dbReference>